<organism evidence="4 5">
    <name type="scientific">Gossypium anomalum</name>
    <dbReference type="NCBI Taxonomy" id="47600"/>
    <lineage>
        <taxon>Eukaryota</taxon>
        <taxon>Viridiplantae</taxon>
        <taxon>Streptophyta</taxon>
        <taxon>Embryophyta</taxon>
        <taxon>Tracheophyta</taxon>
        <taxon>Spermatophyta</taxon>
        <taxon>Magnoliopsida</taxon>
        <taxon>eudicotyledons</taxon>
        <taxon>Gunneridae</taxon>
        <taxon>Pentapetalae</taxon>
        <taxon>rosids</taxon>
        <taxon>malvids</taxon>
        <taxon>Malvales</taxon>
        <taxon>Malvaceae</taxon>
        <taxon>Malvoideae</taxon>
        <taxon>Gossypium</taxon>
    </lineage>
</organism>
<dbReference type="Pfam" id="PF03732">
    <property type="entry name" value="Retrotrans_gag"/>
    <property type="match status" value="1"/>
</dbReference>
<feature type="region of interest" description="Disordered" evidence="2">
    <location>
        <begin position="113"/>
        <end position="140"/>
    </location>
</feature>
<evidence type="ECO:0000313" key="5">
    <source>
        <dbReference type="Proteomes" id="UP000701853"/>
    </source>
</evidence>
<sequence>MGNGYQNIEGKISDLSLFFSILSLLFLNSLLKISRVYQGYQSLHDPTMACDGVSTRLQKEVGNMQQEISKIQEEVVRLETKMETRLQEFKGEFREDLQALLGQYFGPIPKGPPVNGATDKGKGVLGAPPGFPSRDTENPPAPMDPLVADTSSVHLRHPSSVTGASANFSRLECPKFDGTDFQGWWTKLEQYFEAEGTPDSSKIRVVMLNLEGQALEWHHFYSQRHGGLQMLTWPAYMKSLQDRFGFGQFGNPMRELVNLKQQGTVEQYQDAFVGLLNQLHLPESYALSIFLSNLKVEIGHYLDFVWTS</sequence>
<keyword evidence="1" id="KW-0175">Coiled coil</keyword>
<name>A0A8J6CR39_9ROSI</name>
<evidence type="ECO:0000256" key="1">
    <source>
        <dbReference type="SAM" id="Coils"/>
    </source>
</evidence>
<proteinExistence type="predicted"/>
<protein>
    <recommendedName>
        <fullName evidence="3">Retrotransposon gag domain-containing protein</fullName>
    </recommendedName>
</protein>
<comment type="caution">
    <text evidence="4">The sequence shown here is derived from an EMBL/GenBank/DDBJ whole genome shotgun (WGS) entry which is preliminary data.</text>
</comment>
<evidence type="ECO:0000313" key="4">
    <source>
        <dbReference type="EMBL" id="KAG8479420.1"/>
    </source>
</evidence>
<keyword evidence="5" id="KW-1185">Reference proteome</keyword>
<gene>
    <name evidence="4" type="ORF">CXB51_029786</name>
</gene>
<dbReference type="AlphaFoldDB" id="A0A8J6CR39"/>
<dbReference type="InterPro" id="IPR005162">
    <property type="entry name" value="Retrotrans_gag_dom"/>
</dbReference>
<feature type="domain" description="Retrotransposon gag" evidence="3">
    <location>
        <begin position="205"/>
        <end position="294"/>
    </location>
</feature>
<feature type="coiled-coil region" evidence="1">
    <location>
        <begin position="54"/>
        <end position="88"/>
    </location>
</feature>
<accession>A0A8J6CR39</accession>
<dbReference type="OrthoDB" id="1002571at2759"/>
<dbReference type="Proteomes" id="UP000701853">
    <property type="component" value="Chromosome 11"/>
</dbReference>
<evidence type="ECO:0000259" key="3">
    <source>
        <dbReference type="Pfam" id="PF03732"/>
    </source>
</evidence>
<dbReference type="EMBL" id="JAHUZN010000011">
    <property type="protein sequence ID" value="KAG8479420.1"/>
    <property type="molecule type" value="Genomic_DNA"/>
</dbReference>
<reference evidence="4 5" key="1">
    <citation type="journal article" date="2021" name="bioRxiv">
        <title>The Gossypium anomalum genome as a resource for cotton improvement and evolutionary analysis of hybrid incompatibility.</title>
        <authorList>
            <person name="Grover C.E."/>
            <person name="Yuan D."/>
            <person name="Arick M.A."/>
            <person name="Miller E.R."/>
            <person name="Hu G."/>
            <person name="Peterson D.G."/>
            <person name="Wendel J.F."/>
            <person name="Udall J.A."/>
        </authorList>
    </citation>
    <scope>NUCLEOTIDE SEQUENCE [LARGE SCALE GENOMIC DNA]</scope>
    <source>
        <strain evidence="4">JFW-Udall</strain>
        <tissue evidence="4">Leaf</tissue>
    </source>
</reference>
<evidence type="ECO:0000256" key="2">
    <source>
        <dbReference type="SAM" id="MobiDB-lite"/>
    </source>
</evidence>